<protein>
    <recommendedName>
        <fullName evidence="3">Mitochondrial import inner membrane translocase subunit TIM54</fullName>
    </recommendedName>
</protein>
<evidence type="ECO:0000256" key="5">
    <source>
        <dbReference type="ARBA" id="ARBA00022692"/>
    </source>
</evidence>
<dbReference type="PANTHER" id="PTHR12358">
    <property type="entry name" value="SPHINGOSINE KINASE"/>
    <property type="match status" value="1"/>
</dbReference>
<evidence type="ECO:0000313" key="14">
    <source>
        <dbReference type="Proteomes" id="UP000469558"/>
    </source>
</evidence>
<name>A0A8T9BW55_9HELO</name>
<evidence type="ECO:0000313" key="13">
    <source>
        <dbReference type="EMBL" id="TVY60715.1"/>
    </source>
</evidence>
<evidence type="ECO:0000256" key="10">
    <source>
        <dbReference type="ARBA" id="ARBA00023128"/>
    </source>
</evidence>
<evidence type="ECO:0000256" key="7">
    <source>
        <dbReference type="ARBA" id="ARBA00022927"/>
    </source>
</evidence>
<dbReference type="GO" id="GO:0005743">
    <property type="term" value="C:mitochondrial inner membrane"/>
    <property type="evidence" value="ECO:0007669"/>
    <property type="project" value="UniProtKB-SubCell"/>
</dbReference>
<keyword evidence="5" id="KW-0812">Transmembrane</keyword>
<evidence type="ECO:0000256" key="9">
    <source>
        <dbReference type="ARBA" id="ARBA00023010"/>
    </source>
</evidence>
<dbReference type="AlphaFoldDB" id="A0A8T9BW55"/>
<dbReference type="GO" id="GO:0015031">
    <property type="term" value="P:protein transport"/>
    <property type="evidence" value="ECO:0007669"/>
    <property type="project" value="UniProtKB-KW"/>
</dbReference>
<keyword evidence="8" id="KW-1133">Transmembrane helix</keyword>
<evidence type="ECO:0000256" key="2">
    <source>
        <dbReference type="ARBA" id="ARBA00006355"/>
    </source>
</evidence>
<feature type="compositionally biased region" description="Low complexity" evidence="12">
    <location>
        <begin position="14"/>
        <end position="23"/>
    </location>
</feature>
<dbReference type="InterPro" id="IPR050187">
    <property type="entry name" value="Lipid_Phosphate_FormReg"/>
</dbReference>
<keyword evidence="11" id="KW-0472">Membrane</keyword>
<evidence type="ECO:0000256" key="3">
    <source>
        <dbReference type="ARBA" id="ARBA00020796"/>
    </source>
</evidence>
<keyword evidence="4" id="KW-0813">Transport</keyword>
<feature type="region of interest" description="Disordered" evidence="12">
    <location>
        <begin position="1"/>
        <end position="27"/>
    </location>
</feature>
<dbReference type="OrthoDB" id="5598305at2759"/>
<proteinExistence type="inferred from homology"/>
<sequence length="232" mass="26002">MADSKPAAENGTSAPNPEAKPAAKPLPKPNPMWKYMGFGENFRPRVPSRNWCIFLAITGSFTAAVVYDKRETRRVQRKWCRLVEHVGKEPLDPMIMPRKLSVFLKGPPSDGLRAAQNHFKEYVKPVLVASGLDWEFVQGRKEGDIRAELAEKIRKSRMAPEERGEDVVGGIRQNSGITEYQGVQGDIVIGRHTWKEYVRGLHEGWLGPLTEPPKPVVETPQNESTPPIEAPT</sequence>
<comment type="caution">
    <text evidence="13">The sequence shown here is derived from an EMBL/GenBank/DDBJ whole genome shotgun (WGS) entry which is preliminary data.</text>
</comment>
<comment type="subcellular location">
    <subcellularLocation>
        <location evidence="1">Mitochondrion inner membrane</location>
        <topology evidence="1">Single-pass membrane protein</topology>
    </subcellularLocation>
</comment>
<keyword evidence="7" id="KW-0653">Protein transport</keyword>
<dbReference type="Pfam" id="PF11711">
    <property type="entry name" value="Tim54"/>
    <property type="match status" value="1"/>
</dbReference>
<comment type="similarity">
    <text evidence="2">Belongs to the TIM54 family.</text>
</comment>
<reference evidence="13 14" key="1">
    <citation type="submission" date="2018-05" db="EMBL/GenBank/DDBJ databases">
        <title>Genome sequencing and assembly of the regulated plant pathogen Lachnellula willkommii and related sister species for the development of diagnostic species identification markers.</title>
        <authorList>
            <person name="Giroux E."/>
            <person name="Bilodeau G."/>
        </authorList>
    </citation>
    <scope>NUCLEOTIDE SEQUENCE [LARGE SCALE GENOMIC DNA]</scope>
    <source>
        <strain evidence="13 14">CBS 268.59</strain>
    </source>
</reference>
<dbReference type="InterPro" id="IPR021056">
    <property type="entry name" value="Mt_import_IM_translocase_Tim54"/>
</dbReference>
<evidence type="ECO:0000256" key="4">
    <source>
        <dbReference type="ARBA" id="ARBA00022448"/>
    </source>
</evidence>
<feature type="region of interest" description="Disordered" evidence="12">
    <location>
        <begin position="208"/>
        <end position="232"/>
    </location>
</feature>
<keyword evidence="14" id="KW-1185">Reference proteome</keyword>
<keyword evidence="10" id="KW-0496">Mitochondrion</keyword>
<evidence type="ECO:0000256" key="6">
    <source>
        <dbReference type="ARBA" id="ARBA00022792"/>
    </source>
</evidence>
<accession>A0A8T9BW55</accession>
<dbReference type="EMBL" id="QGMK01002162">
    <property type="protein sequence ID" value="TVY60715.1"/>
    <property type="molecule type" value="Genomic_DNA"/>
</dbReference>
<keyword evidence="6" id="KW-0999">Mitochondrion inner membrane</keyword>
<evidence type="ECO:0000256" key="11">
    <source>
        <dbReference type="ARBA" id="ARBA00023136"/>
    </source>
</evidence>
<evidence type="ECO:0000256" key="12">
    <source>
        <dbReference type="SAM" id="MobiDB-lite"/>
    </source>
</evidence>
<feature type="non-terminal residue" evidence="13">
    <location>
        <position position="1"/>
    </location>
</feature>
<evidence type="ECO:0000256" key="8">
    <source>
        <dbReference type="ARBA" id="ARBA00022989"/>
    </source>
</evidence>
<gene>
    <name evidence="13" type="primary">tim54</name>
    <name evidence="13" type="ORF">LSUE1_G008193</name>
</gene>
<organism evidence="13 14">
    <name type="scientific">Lachnellula suecica</name>
    <dbReference type="NCBI Taxonomy" id="602035"/>
    <lineage>
        <taxon>Eukaryota</taxon>
        <taxon>Fungi</taxon>
        <taxon>Dikarya</taxon>
        <taxon>Ascomycota</taxon>
        <taxon>Pezizomycotina</taxon>
        <taxon>Leotiomycetes</taxon>
        <taxon>Helotiales</taxon>
        <taxon>Lachnaceae</taxon>
        <taxon>Lachnellula</taxon>
    </lineage>
</organism>
<evidence type="ECO:0000256" key="1">
    <source>
        <dbReference type="ARBA" id="ARBA00004434"/>
    </source>
</evidence>
<dbReference type="Proteomes" id="UP000469558">
    <property type="component" value="Unassembled WGS sequence"/>
</dbReference>
<keyword evidence="9" id="KW-0811">Translocation</keyword>
<dbReference type="PANTHER" id="PTHR12358:SF101">
    <property type="entry name" value="MITOCHONDRIAL IMPORT INNER MEMBRANE TRANSLOCASE SUBUNIT TIM54"/>
    <property type="match status" value="1"/>
</dbReference>